<dbReference type="AlphaFoldDB" id="A0A9P5VG92"/>
<protein>
    <recommendedName>
        <fullName evidence="1">N-acetyltransferase domain-containing protein</fullName>
    </recommendedName>
</protein>
<proteinExistence type="predicted"/>
<dbReference type="InterPro" id="IPR000182">
    <property type="entry name" value="GNAT_dom"/>
</dbReference>
<feature type="domain" description="N-acetyltransferase" evidence="1">
    <location>
        <begin position="237"/>
        <end position="380"/>
    </location>
</feature>
<dbReference type="CDD" id="cd04301">
    <property type="entry name" value="NAT_SF"/>
    <property type="match status" value="1"/>
</dbReference>
<reference evidence="2" key="1">
    <citation type="journal article" date="2020" name="Fungal Divers.">
        <title>Resolving the Mortierellaceae phylogeny through synthesis of multi-gene phylogenetics and phylogenomics.</title>
        <authorList>
            <person name="Vandepol N."/>
            <person name="Liber J."/>
            <person name="Desiro A."/>
            <person name="Na H."/>
            <person name="Kennedy M."/>
            <person name="Barry K."/>
            <person name="Grigoriev I.V."/>
            <person name="Miller A.N."/>
            <person name="O'Donnell K."/>
            <person name="Stajich J.E."/>
            <person name="Bonito G."/>
        </authorList>
    </citation>
    <scope>NUCLEOTIDE SEQUENCE</scope>
    <source>
        <strain evidence="2">NVP1</strain>
    </source>
</reference>
<dbReference type="Pfam" id="PF00583">
    <property type="entry name" value="Acetyltransf_1"/>
    <property type="match status" value="1"/>
</dbReference>
<keyword evidence="3" id="KW-1185">Reference proteome</keyword>
<dbReference type="SUPFAM" id="SSF55729">
    <property type="entry name" value="Acyl-CoA N-acyltransferases (Nat)"/>
    <property type="match status" value="1"/>
</dbReference>
<gene>
    <name evidence="2" type="ORF">BG006_003020</name>
</gene>
<dbReference type="GO" id="GO:0016747">
    <property type="term" value="F:acyltransferase activity, transferring groups other than amino-acyl groups"/>
    <property type="evidence" value="ECO:0007669"/>
    <property type="project" value="InterPro"/>
</dbReference>
<evidence type="ECO:0000313" key="2">
    <source>
        <dbReference type="EMBL" id="KAF9319224.1"/>
    </source>
</evidence>
<name>A0A9P5VG92_9FUNG</name>
<dbReference type="Gene3D" id="3.40.630.30">
    <property type="match status" value="1"/>
</dbReference>
<comment type="caution">
    <text evidence="2">The sequence shown here is derived from an EMBL/GenBank/DDBJ whole genome shotgun (WGS) entry which is preliminary data.</text>
</comment>
<sequence length="380" mass="42577">MYKQVPLSQFTSTTEESRYLADLVQQLPLSTSQFGLVLTSVLQAADENGFKGISNSTENIDDEPEGFRHPHFRSGPLPLPSLPPGSRESTVIDVTIQVHAECFFANCEKEMMQAAIDAAESGTSTDKATGENLLKALKKLPADSVIGDHYDNICSIISTILERKSRNFKREVNKEDGKLEPEYFYSINDIWLPALAAYGELTEGNRAVKFVINEHDLLLQEDDVRAKCVHLENDQGLTLGPMEESDIDLMIEMNGVKYDQHYGRHIIKRSVCFRSKDGKMVAWAGTHGDFSIAALHVLPAYRKLGLGRLVLWHLAREHMRLARKALEIGGTPSENIPSTALYAHADCLDHNLPTMVFMERCGWHRIGMYNWIGLHADPKV</sequence>
<dbReference type="PROSITE" id="PS51186">
    <property type="entry name" value="GNAT"/>
    <property type="match status" value="1"/>
</dbReference>
<organism evidence="2 3">
    <name type="scientific">Podila minutissima</name>
    <dbReference type="NCBI Taxonomy" id="64525"/>
    <lineage>
        <taxon>Eukaryota</taxon>
        <taxon>Fungi</taxon>
        <taxon>Fungi incertae sedis</taxon>
        <taxon>Mucoromycota</taxon>
        <taxon>Mortierellomycotina</taxon>
        <taxon>Mortierellomycetes</taxon>
        <taxon>Mortierellales</taxon>
        <taxon>Mortierellaceae</taxon>
        <taxon>Podila</taxon>
    </lineage>
</organism>
<dbReference type="InterPro" id="IPR016181">
    <property type="entry name" value="Acyl_CoA_acyltransferase"/>
</dbReference>
<evidence type="ECO:0000313" key="3">
    <source>
        <dbReference type="Proteomes" id="UP000696485"/>
    </source>
</evidence>
<accession>A0A9P5VG92</accession>
<dbReference type="EMBL" id="JAAAUY010001778">
    <property type="protein sequence ID" value="KAF9319224.1"/>
    <property type="molecule type" value="Genomic_DNA"/>
</dbReference>
<dbReference type="Proteomes" id="UP000696485">
    <property type="component" value="Unassembled WGS sequence"/>
</dbReference>
<evidence type="ECO:0000259" key="1">
    <source>
        <dbReference type="PROSITE" id="PS51186"/>
    </source>
</evidence>